<keyword evidence="1" id="KW-0732">Signal</keyword>
<evidence type="ECO:0000313" key="3">
    <source>
        <dbReference type="Proteomes" id="UP001050691"/>
    </source>
</evidence>
<comment type="caution">
    <text evidence="2">The sequence shown here is derived from an EMBL/GenBank/DDBJ whole genome shotgun (WGS) entry which is preliminary data.</text>
</comment>
<sequence length="493" mass="56268">MPSFVARGFLFIVILCLILLLWRHREVLTQPISLGLGENLGSENDTVLSPLANYTSRPDGLLEANMDGRHPIQILMEEGKKKWKALNDKQSKTLYQAVTEYKRRHGYPPPVGFDQWWEYAKKHNVKLVDEFDQINYDVTPYLAVPSEVFRQRVKELDVLDVGFHFNITKGNFDVYGPGWWLGNPRQLTSIIMEFSRGLPDMNIHGHESLHGDIWLGEDLRKDARDKVEVLEPFTDAEVAHFERIDRNDRRNLTNVCLSDDPVFVLSHAVKASYPAAFIESHVNYLRVCSSPGLLQSGPLFFSPSARDLKLIPYFVFSKSQPGAGFLLPTTTWNYHDMALIEPYPWHERVEPNAHKLFWRGPANGGNWHKGLSQLGSGVSWRNGSRAKLAIMFGKSDATPQDDVEILLEDALDQNKLVVKKYSRAFLNERWMDIGLTGGPSHCSHGDGTCEEMNKTTLWKHPAYLPTIGRKKFFVDIDGDEWSADFQRRLAFGQ</sequence>
<reference evidence="2" key="1">
    <citation type="submission" date="2021-10" db="EMBL/GenBank/DDBJ databases">
        <title>De novo Genome Assembly of Clathrus columnatus (Basidiomycota, Fungi) Using Illumina and Nanopore Sequence Data.</title>
        <authorList>
            <person name="Ogiso-Tanaka E."/>
            <person name="Itagaki H."/>
            <person name="Hosoya T."/>
            <person name="Hosaka K."/>
        </authorList>
    </citation>
    <scope>NUCLEOTIDE SEQUENCE</scope>
    <source>
        <strain evidence="2">MO-923</strain>
    </source>
</reference>
<dbReference type="EMBL" id="BPWL01000008">
    <property type="protein sequence ID" value="GJJ13023.1"/>
    <property type="molecule type" value="Genomic_DNA"/>
</dbReference>
<feature type="signal peptide" evidence="1">
    <location>
        <begin position="1"/>
        <end position="29"/>
    </location>
</feature>
<gene>
    <name evidence="2" type="ORF">Clacol_007272</name>
</gene>
<evidence type="ECO:0000313" key="2">
    <source>
        <dbReference type="EMBL" id="GJJ13023.1"/>
    </source>
</evidence>
<proteinExistence type="predicted"/>
<organism evidence="2 3">
    <name type="scientific">Clathrus columnatus</name>
    <dbReference type="NCBI Taxonomy" id="1419009"/>
    <lineage>
        <taxon>Eukaryota</taxon>
        <taxon>Fungi</taxon>
        <taxon>Dikarya</taxon>
        <taxon>Basidiomycota</taxon>
        <taxon>Agaricomycotina</taxon>
        <taxon>Agaricomycetes</taxon>
        <taxon>Phallomycetidae</taxon>
        <taxon>Phallales</taxon>
        <taxon>Clathraceae</taxon>
        <taxon>Clathrus</taxon>
    </lineage>
</organism>
<evidence type="ECO:0000256" key="1">
    <source>
        <dbReference type="SAM" id="SignalP"/>
    </source>
</evidence>
<keyword evidence="3" id="KW-1185">Reference proteome</keyword>
<dbReference type="AlphaFoldDB" id="A0AAV5AHP9"/>
<accession>A0AAV5AHP9</accession>
<protein>
    <submittedName>
        <fullName evidence="2">Uncharacterized protein</fullName>
    </submittedName>
</protein>
<name>A0AAV5AHP9_9AGAM</name>
<feature type="chain" id="PRO_5043551380" evidence="1">
    <location>
        <begin position="30"/>
        <end position="493"/>
    </location>
</feature>
<dbReference type="Proteomes" id="UP001050691">
    <property type="component" value="Unassembled WGS sequence"/>
</dbReference>